<evidence type="ECO:0000313" key="3">
    <source>
        <dbReference type="Proteomes" id="UP000215223"/>
    </source>
</evidence>
<organism evidence="2 3">
    <name type="scientific">Amycolatopsis thailandensis</name>
    <dbReference type="NCBI Taxonomy" id="589330"/>
    <lineage>
        <taxon>Bacteria</taxon>
        <taxon>Bacillati</taxon>
        <taxon>Actinomycetota</taxon>
        <taxon>Actinomycetes</taxon>
        <taxon>Pseudonocardiales</taxon>
        <taxon>Pseudonocardiaceae</taxon>
        <taxon>Amycolatopsis</taxon>
    </lineage>
</organism>
<name>A0A229RTH4_9PSEU</name>
<comment type="caution">
    <text evidence="2">The sequence shown here is derived from an EMBL/GenBank/DDBJ whole genome shotgun (WGS) entry which is preliminary data.</text>
</comment>
<dbReference type="Proteomes" id="UP000215223">
    <property type="component" value="Unassembled WGS sequence"/>
</dbReference>
<accession>A0A229RTH4</accession>
<gene>
    <name evidence="2" type="ORF">CFP71_29570</name>
</gene>
<protein>
    <submittedName>
        <fullName evidence="2">Uncharacterized protein</fullName>
    </submittedName>
</protein>
<keyword evidence="3" id="KW-1185">Reference proteome</keyword>
<proteinExistence type="predicted"/>
<dbReference type="AlphaFoldDB" id="A0A229RTH4"/>
<reference evidence="2 3" key="1">
    <citation type="submission" date="2017-07" db="EMBL/GenBank/DDBJ databases">
        <title>Amycolatopsis thailandensis Genome sequencing and assembly.</title>
        <authorList>
            <person name="Kaur N."/>
            <person name="Mayilraj S."/>
        </authorList>
    </citation>
    <scope>NUCLEOTIDE SEQUENCE [LARGE SCALE GENOMIC DNA]</scope>
    <source>
        <strain evidence="2 3">JCM 16380</strain>
    </source>
</reference>
<evidence type="ECO:0000256" key="1">
    <source>
        <dbReference type="SAM" id="MobiDB-lite"/>
    </source>
</evidence>
<sequence>MRAGQASCPLDVHESHRRDATIVGNQDVYVLRWWHSLHAVAAKRPETGHTGVFAPVEQRALEQLIIGGRTAVKQHDSGQEPLPRPARSAAASDGPVRYSGGFEFCRSEDQRTSGQ</sequence>
<feature type="region of interest" description="Disordered" evidence="1">
    <location>
        <begin position="72"/>
        <end position="95"/>
    </location>
</feature>
<evidence type="ECO:0000313" key="2">
    <source>
        <dbReference type="EMBL" id="OXM49769.1"/>
    </source>
</evidence>
<dbReference type="EMBL" id="NMQT01000106">
    <property type="protein sequence ID" value="OXM49769.1"/>
    <property type="molecule type" value="Genomic_DNA"/>
</dbReference>